<dbReference type="EMBL" id="JBHSWI010000001">
    <property type="protein sequence ID" value="MFC6646161.1"/>
    <property type="molecule type" value="Genomic_DNA"/>
</dbReference>
<protein>
    <submittedName>
        <fullName evidence="2">Uncharacterized protein</fullName>
    </submittedName>
</protein>
<comment type="caution">
    <text evidence="2">The sequence shown here is derived from an EMBL/GenBank/DDBJ whole genome shotgun (WGS) entry which is preliminary data.</text>
</comment>
<keyword evidence="1" id="KW-0472">Membrane</keyword>
<evidence type="ECO:0000313" key="3">
    <source>
        <dbReference type="Proteomes" id="UP001596391"/>
    </source>
</evidence>
<feature type="transmembrane region" description="Helical" evidence="1">
    <location>
        <begin position="49"/>
        <end position="66"/>
    </location>
</feature>
<name>A0ABW1ZAD7_9BACT</name>
<reference evidence="3" key="1">
    <citation type="journal article" date="2019" name="Int. J. Syst. Evol. Microbiol.">
        <title>The Global Catalogue of Microorganisms (GCM) 10K type strain sequencing project: providing services to taxonomists for standard genome sequencing and annotation.</title>
        <authorList>
            <consortium name="The Broad Institute Genomics Platform"/>
            <consortium name="The Broad Institute Genome Sequencing Center for Infectious Disease"/>
            <person name="Wu L."/>
            <person name="Ma J."/>
        </authorList>
    </citation>
    <scope>NUCLEOTIDE SEQUENCE [LARGE SCALE GENOMIC DNA]</scope>
    <source>
        <strain evidence="3">CGMCC 1.16026</strain>
    </source>
</reference>
<evidence type="ECO:0000313" key="2">
    <source>
        <dbReference type="EMBL" id="MFC6646161.1"/>
    </source>
</evidence>
<dbReference type="RefSeq" id="WP_390235178.1">
    <property type="nucleotide sequence ID" value="NZ_JBHSWI010000001.1"/>
</dbReference>
<proteinExistence type="predicted"/>
<dbReference type="Proteomes" id="UP001596391">
    <property type="component" value="Unassembled WGS sequence"/>
</dbReference>
<evidence type="ECO:0000256" key="1">
    <source>
        <dbReference type="SAM" id="Phobius"/>
    </source>
</evidence>
<accession>A0ABW1ZAD7</accession>
<organism evidence="2 3">
    <name type="scientific">Granulicella cerasi</name>
    <dbReference type="NCBI Taxonomy" id="741063"/>
    <lineage>
        <taxon>Bacteria</taxon>
        <taxon>Pseudomonadati</taxon>
        <taxon>Acidobacteriota</taxon>
        <taxon>Terriglobia</taxon>
        <taxon>Terriglobales</taxon>
        <taxon>Acidobacteriaceae</taxon>
        <taxon>Granulicella</taxon>
    </lineage>
</organism>
<keyword evidence="1" id="KW-0812">Transmembrane</keyword>
<keyword evidence="3" id="KW-1185">Reference proteome</keyword>
<keyword evidence="1" id="KW-1133">Transmembrane helix</keyword>
<sequence length="86" mass="9676">MLIANTMILPPALSRIEFVQTHFYMIPVICLGTVVLLFVYDLFTWRKPLLVTVLGGLLYVAANPLMDAVQHTAFAQRAVAWAQHHP</sequence>
<gene>
    <name evidence="2" type="ORF">ACFQBQ_11320</name>
</gene>
<feature type="transmembrane region" description="Helical" evidence="1">
    <location>
        <begin position="21"/>
        <end position="43"/>
    </location>
</feature>